<accession>A0A9D4WMU0</accession>
<gene>
    <name evidence="6" type="ORF">KIW84_050973</name>
</gene>
<dbReference type="PANTHER" id="PTHR16441">
    <property type="entry name" value="FIDIPIDINE"/>
    <property type="match status" value="1"/>
</dbReference>
<comment type="similarity">
    <text evidence="1">Belongs to the CCDC93 family.</text>
</comment>
<organism evidence="6 7">
    <name type="scientific">Pisum sativum</name>
    <name type="common">Garden pea</name>
    <name type="synonym">Lathyrus oleraceus</name>
    <dbReference type="NCBI Taxonomy" id="3888"/>
    <lineage>
        <taxon>Eukaryota</taxon>
        <taxon>Viridiplantae</taxon>
        <taxon>Streptophyta</taxon>
        <taxon>Embryophyta</taxon>
        <taxon>Tracheophyta</taxon>
        <taxon>Spermatophyta</taxon>
        <taxon>Magnoliopsida</taxon>
        <taxon>eudicotyledons</taxon>
        <taxon>Gunneridae</taxon>
        <taxon>Pentapetalae</taxon>
        <taxon>rosids</taxon>
        <taxon>fabids</taxon>
        <taxon>Fabales</taxon>
        <taxon>Fabaceae</taxon>
        <taxon>Papilionoideae</taxon>
        <taxon>50 kb inversion clade</taxon>
        <taxon>NPAAA clade</taxon>
        <taxon>Hologalegina</taxon>
        <taxon>IRL clade</taxon>
        <taxon>Fabeae</taxon>
        <taxon>Lathyrus</taxon>
    </lineage>
</organism>
<evidence type="ECO:0008006" key="8">
    <source>
        <dbReference type="Google" id="ProtNLM"/>
    </source>
</evidence>
<dbReference type="Pfam" id="PF21673">
    <property type="entry name" value="CCDC93_N"/>
    <property type="match status" value="1"/>
</dbReference>
<evidence type="ECO:0000256" key="2">
    <source>
        <dbReference type="ARBA" id="ARBA00023054"/>
    </source>
</evidence>
<reference evidence="6 7" key="1">
    <citation type="journal article" date="2022" name="Nat. Genet.">
        <title>Improved pea reference genome and pan-genome highlight genomic features and evolutionary characteristics.</title>
        <authorList>
            <person name="Yang T."/>
            <person name="Liu R."/>
            <person name="Luo Y."/>
            <person name="Hu S."/>
            <person name="Wang D."/>
            <person name="Wang C."/>
            <person name="Pandey M.K."/>
            <person name="Ge S."/>
            <person name="Xu Q."/>
            <person name="Li N."/>
            <person name="Li G."/>
            <person name="Huang Y."/>
            <person name="Saxena R.K."/>
            <person name="Ji Y."/>
            <person name="Li M."/>
            <person name="Yan X."/>
            <person name="He Y."/>
            <person name="Liu Y."/>
            <person name="Wang X."/>
            <person name="Xiang C."/>
            <person name="Varshney R.K."/>
            <person name="Ding H."/>
            <person name="Gao S."/>
            <person name="Zong X."/>
        </authorList>
    </citation>
    <scope>NUCLEOTIDE SEQUENCE [LARGE SCALE GENOMIC DNA]</scope>
    <source>
        <strain evidence="6 7">cv. Zhongwan 6</strain>
    </source>
</reference>
<dbReference type="GO" id="GO:0005737">
    <property type="term" value="C:cytoplasm"/>
    <property type="evidence" value="ECO:0007669"/>
    <property type="project" value="EnsemblPlants"/>
</dbReference>
<feature type="domain" description="CCDC93 coiled-coil" evidence="4">
    <location>
        <begin position="106"/>
        <end position="386"/>
    </location>
</feature>
<dbReference type="PANTHER" id="PTHR16441:SF0">
    <property type="entry name" value="COILED-COIL DOMAIN-CONTAINING PROTEIN 93"/>
    <property type="match status" value="1"/>
</dbReference>
<evidence type="ECO:0000256" key="3">
    <source>
        <dbReference type="SAM" id="Coils"/>
    </source>
</evidence>
<dbReference type="Proteomes" id="UP001058974">
    <property type="component" value="Chromosome 5"/>
</dbReference>
<evidence type="ECO:0000256" key="1">
    <source>
        <dbReference type="ARBA" id="ARBA00007219"/>
    </source>
</evidence>
<feature type="domain" description="CCDC93 N-terminal" evidence="5">
    <location>
        <begin position="8"/>
        <end position="103"/>
    </location>
</feature>
<dbReference type="EMBL" id="JAMSHJ010000005">
    <property type="protein sequence ID" value="KAI5403615.1"/>
    <property type="molecule type" value="Genomic_DNA"/>
</dbReference>
<evidence type="ECO:0000313" key="6">
    <source>
        <dbReference type="EMBL" id="KAI5403615.1"/>
    </source>
</evidence>
<dbReference type="InterPro" id="IPR039116">
    <property type="entry name" value="CCDC93"/>
</dbReference>
<dbReference type="InterPro" id="IPR048747">
    <property type="entry name" value="CCDC93_N"/>
</dbReference>
<dbReference type="InterPro" id="IPR019159">
    <property type="entry name" value="CCDC93_CC"/>
</dbReference>
<dbReference type="AlphaFoldDB" id="A0A9D4WMU0"/>
<sequence>MESLDKISSVDKILDLLSTVGYVDATGSDAPPSQKIAAGLSWIIAALNPNSNIICRHDENNTHYIEESLKLIECPHPLQQTHIQNCDADALFPVIQWFASRLKSTQEQCVSEVLRDEETIEEEDEVKTTLINKLDELNQRKTNVVEQLDELRARINKEGVDSAVQKFYPFIMSMKNLERKENSFLFNRDSKHSELQAEISELERKIANDYDSKSLTDELHHSFRESLERVDLMKKEHAARLRDVVAVRRQIDDLPCQSEIVQYEHRLSELYAQIQGKHRQTRKYYSTYNALLEIKELMLKETSLLNSIISQFQEAFNSADGRIKIVHSMEGIVKGSQQKLEKVQLGFQEEERICNDLKDRYAAAIGEQKRCYSLMKAFQEKCSKEKLRGQSSR</sequence>
<name>A0A9D4WMU0_PEA</name>
<feature type="coiled-coil region" evidence="3">
    <location>
        <begin position="120"/>
        <end position="154"/>
    </location>
</feature>
<evidence type="ECO:0000259" key="4">
    <source>
        <dbReference type="Pfam" id="PF09762"/>
    </source>
</evidence>
<dbReference type="GO" id="GO:0006893">
    <property type="term" value="P:Golgi to plasma membrane transport"/>
    <property type="evidence" value="ECO:0007669"/>
    <property type="project" value="TreeGrafter"/>
</dbReference>
<protein>
    <recommendedName>
        <fullName evidence="8">CCDC93 coiled-coil domain-containing protein</fullName>
    </recommendedName>
</protein>
<evidence type="ECO:0000259" key="5">
    <source>
        <dbReference type="Pfam" id="PF21673"/>
    </source>
</evidence>
<evidence type="ECO:0000313" key="7">
    <source>
        <dbReference type="Proteomes" id="UP001058974"/>
    </source>
</evidence>
<keyword evidence="2 3" id="KW-0175">Coiled coil</keyword>
<comment type="caution">
    <text evidence="6">The sequence shown here is derived from an EMBL/GenBank/DDBJ whole genome shotgun (WGS) entry which is preliminary data.</text>
</comment>
<dbReference type="Pfam" id="PF09762">
    <property type="entry name" value="CCDC93_CC"/>
    <property type="match status" value="1"/>
</dbReference>
<proteinExistence type="inferred from homology"/>
<dbReference type="OrthoDB" id="16092at2759"/>
<keyword evidence="7" id="KW-1185">Reference proteome</keyword>
<dbReference type="Gramene" id="Psat05G0097300-T1">
    <property type="protein sequence ID" value="KAI5403615.1"/>
    <property type="gene ID" value="KIW84_050973"/>
</dbReference>